<keyword evidence="4 6" id="KW-1133">Transmembrane helix</keyword>
<dbReference type="RefSeq" id="WP_111445075.1">
    <property type="nucleotide sequence ID" value="NZ_QKZK01000008.1"/>
</dbReference>
<dbReference type="Gene3D" id="1.10.357.140">
    <property type="entry name" value="UbiA prenyltransferase"/>
    <property type="match status" value="1"/>
</dbReference>
<proteinExistence type="predicted"/>
<feature type="transmembrane region" description="Helical" evidence="6">
    <location>
        <begin position="231"/>
        <end position="251"/>
    </location>
</feature>
<name>A0A2W7NBT8_9BACT</name>
<dbReference type="Gene3D" id="1.20.120.1780">
    <property type="entry name" value="UbiA prenyltransferase"/>
    <property type="match status" value="1"/>
</dbReference>
<keyword evidence="3 6" id="KW-0812">Transmembrane</keyword>
<dbReference type="InterPro" id="IPR000537">
    <property type="entry name" value="UbiA_prenyltransferase"/>
</dbReference>
<evidence type="ECO:0000313" key="8">
    <source>
        <dbReference type="Proteomes" id="UP000249239"/>
    </source>
</evidence>
<gene>
    <name evidence="7" type="ORF">LX69_01318</name>
</gene>
<evidence type="ECO:0000313" key="7">
    <source>
        <dbReference type="EMBL" id="PZX17905.1"/>
    </source>
</evidence>
<feature type="transmembrane region" description="Helical" evidence="6">
    <location>
        <begin position="43"/>
        <end position="62"/>
    </location>
</feature>
<dbReference type="AlphaFoldDB" id="A0A2W7NBT8"/>
<evidence type="ECO:0000256" key="2">
    <source>
        <dbReference type="ARBA" id="ARBA00022475"/>
    </source>
</evidence>
<sequence length="314" mass="35800">MAWLRLVRYKNLIIIVLLQYLLRYQLILPILEYYDVMPALSHLRFALLVLATVCLAASGYAINDYFDIQTDLINRPKKVLVGRTIDRRKALLLHLILTFIGVFTGFFLAYVTRKEIYVVMFLLIPALLWYYSTTFKKQFLVGNLLISILTALVAWVVVSVEFAAMGRQMGEAIIQSAACSTAWFWTTGFAFFAFLSNLMREMIKDMEDVKGDTANGCNTLPIALGVRYTKALVMMLAMFSVAVLWLVFASVPQLRQSALTAVYFSVAITLPYLFLMWQIRKARQPHQFHMASTASKIIMLTGILYIVIAGMFFQ</sequence>
<dbReference type="GO" id="GO:0016765">
    <property type="term" value="F:transferase activity, transferring alkyl or aryl (other than methyl) groups"/>
    <property type="evidence" value="ECO:0007669"/>
    <property type="project" value="InterPro"/>
</dbReference>
<evidence type="ECO:0000256" key="5">
    <source>
        <dbReference type="ARBA" id="ARBA00023136"/>
    </source>
</evidence>
<feature type="transmembrane region" description="Helical" evidence="6">
    <location>
        <begin position="12"/>
        <end position="31"/>
    </location>
</feature>
<keyword evidence="8" id="KW-1185">Reference proteome</keyword>
<evidence type="ECO:0000256" key="6">
    <source>
        <dbReference type="SAM" id="Phobius"/>
    </source>
</evidence>
<feature type="transmembrane region" description="Helical" evidence="6">
    <location>
        <begin position="257"/>
        <end position="277"/>
    </location>
</feature>
<evidence type="ECO:0000256" key="4">
    <source>
        <dbReference type="ARBA" id="ARBA00022989"/>
    </source>
</evidence>
<dbReference type="InterPro" id="IPR050475">
    <property type="entry name" value="Prenyltransferase_related"/>
</dbReference>
<dbReference type="PANTHER" id="PTHR42723:SF1">
    <property type="entry name" value="CHLOROPHYLL SYNTHASE, CHLOROPLASTIC"/>
    <property type="match status" value="1"/>
</dbReference>
<feature type="transmembrane region" description="Helical" evidence="6">
    <location>
        <begin position="139"/>
        <end position="160"/>
    </location>
</feature>
<evidence type="ECO:0000256" key="3">
    <source>
        <dbReference type="ARBA" id="ARBA00022692"/>
    </source>
</evidence>
<protein>
    <submittedName>
        <fullName evidence="7">4-hydroxybenzoate polyprenyltransferase</fullName>
    </submittedName>
</protein>
<dbReference type="Pfam" id="PF01040">
    <property type="entry name" value="UbiA"/>
    <property type="match status" value="1"/>
</dbReference>
<feature type="transmembrane region" description="Helical" evidence="6">
    <location>
        <begin position="172"/>
        <end position="195"/>
    </location>
</feature>
<keyword evidence="2" id="KW-1003">Cell membrane</keyword>
<dbReference type="InterPro" id="IPR044878">
    <property type="entry name" value="UbiA_sf"/>
</dbReference>
<dbReference type="EMBL" id="QKZK01000008">
    <property type="protein sequence ID" value="PZX17905.1"/>
    <property type="molecule type" value="Genomic_DNA"/>
</dbReference>
<keyword evidence="5 6" id="KW-0472">Membrane</keyword>
<feature type="transmembrane region" description="Helical" evidence="6">
    <location>
        <begin position="90"/>
        <end position="110"/>
    </location>
</feature>
<dbReference type="Proteomes" id="UP000249239">
    <property type="component" value="Unassembled WGS sequence"/>
</dbReference>
<dbReference type="CDD" id="cd13961">
    <property type="entry name" value="PT_UbiA_DGGGPS"/>
    <property type="match status" value="1"/>
</dbReference>
<evidence type="ECO:0000256" key="1">
    <source>
        <dbReference type="ARBA" id="ARBA00004141"/>
    </source>
</evidence>
<feature type="transmembrane region" description="Helical" evidence="6">
    <location>
        <begin position="116"/>
        <end position="132"/>
    </location>
</feature>
<dbReference type="OrthoDB" id="9811562at2"/>
<comment type="subcellular location">
    <subcellularLocation>
        <location evidence="1">Membrane</location>
        <topology evidence="1">Multi-pass membrane protein</topology>
    </subcellularLocation>
</comment>
<accession>A0A2W7NBT8</accession>
<comment type="caution">
    <text evidence="7">The sequence shown here is derived from an EMBL/GenBank/DDBJ whole genome shotgun (WGS) entry which is preliminary data.</text>
</comment>
<reference evidence="7 8" key="1">
    <citation type="submission" date="2018-06" db="EMBL/GenBank/DDBJ databases">
        <title>Genomic Encyclopedia of Archaeal and Bacterial Type Strains, Phase II (KMG-II): from individual species to whole genera.</title>
        <authorList>
            <person name="Goeker M."/>
        </authorList>
    </citation>
    <scope>NUCLEOTIDE SEQUENCE [LARGE SCALE GENOMIC DNA]</scope>
    <source>
        <strain evidence="7 8">DSM 6779</strain>
    </source>
</reference>
<organism evidence="7 8">
    <name type="scientific">Breznakibacter xylanolyticus</name>
    <dbReference type="NCBI Taxonomy" id="990"/>
    <lineage>
        <taxon>Bacteria</taxon>
        <taxon>Pseudomonadati</taxon>
        <taxon>Bacteroidota</taxon>
        <taxon>Bacteroidia</taxon>
        <taxon>Marinilabiliales</taxon>
        <taxon>Marinilabiliaceae</taxon>
        <taxon>Breznakibacter</taxon>
    </lineage>
</organism>
<dbReference type="GO" id="GO:0016020">
    <property type="term" value="C:membrane"/>
    <property type="evidence" value="ECO:0007669"/>
    <property type="project" value="UniProtKB-SubCell"/>
</dbReference>
<keyword evidence="7" id="KW-0808">Transferase</keyword>
<dbReference type="PANTHER" id="PTHR42723">
    <property type="entry name" value="CHLOROPHYLL SYNTHASE"/>
    <property type="match status" value="1"/>
</dbReference>
<feature type="transmembrane region" description="Helical" evidence="6">
    <location>
        <begin position="297"/>
        <end position="313"/>
    </location>
</feature>